<evidence type="ECO:0000256" key="2">
    <source>
        <dbReference type="SAM" id="Phobius"/>
    </source>
</evidence>
<feature type="region of interest" description="Disordered" evidence="1">
    <location>
        <begin position="228"/>
        <end position="304"/>
    </location>
</feature>
<keyword evidence="2" id="KW-0472">Membrane</keyword>
<feature type="region of interest" description="Disordered" evidence="1">
    <location>
        <begin position="1"/>
        <end position="24"/>
    </location>
</feature>
<dbReference type="Proteomes" id="UP000295703">
    <property type="component" value="Unassembled WGS sequence"/>
</dbReference>
<evidence type="ECO:0000313" key="3">
    <source>
        <dbReference type="EMBL" id="TDZ62081.1"/>
    </source>
</evidence>
<feature type="compositionally biased region" description="Basic and acidic residues" evidence="1">
    <location>
        <begin position="256"/>
        <end position="273"/>
    </location>
</feature>
<feature type="transmembrane region" description="Helical" evidence="2">
    <location>
        <begin position="30"/>
        <end position="50"/>
    </location>
</feature>
<keyword evidence="4" id="KW-1185">Reference proteome</keyword>
<feature type="compositionally biased region" description="Polar residues" evidence="1">
    <location>
        <begin position="231"/>
        <end position="240"/>
    </location>
</feature>
<feature type="compositionally biased region" description="Pro residues" evidence="1">
    <location>
        <begin position="1"/>
        <end position="15"/>
    </location>
</feature>
<evidence type="ECO:0000256" key="1">
    <source>
        <dbReference type="SAM" id="MobiDB-lite"/>
    </source>
</evidence>
<feature type="compositionally biased region" description="Basic and acidic residues" evidence="1">
    <location>
        <begin position="288"/>
        <end position="304"/>
    </location>
</feature>
<gene>
    <name evidence="3" type="ORF">CTRI78_v003867</name>
</gene>
<sequence length="304" mass="34048">MIPPITPTNPHPRPPTTVSESPETHDMHSAIIVATTVGYLVMGLLVYTLLNDCRVSGLPKWYKSTPRSKRDKLRLALWYIGIFLFWPVILPSWIFSRIGFKLCGFFGKKPVGERKGWAKIFGLRRKKQTDEESASKDAIALVDMPSRKNMPSIRRSEHNIANGRGDANGSREEHYWNEGQLGLAGPTVTGEEIEEEKIAWHKRHPVPPNLAPLASAVANAKRDIKVKDIVNPSTSSNSSPGEDDPAKSRSKLTPKNKFDKRAHDFRMGHRLEAIAESETETAVESGEGAEHERMQPVSKDRRLC</sequence>
<proteinExistence type="predicted"/>
<comment type="caution">
    <text evidence="3">The sequence shown here is derived from an EMBL/GenBank/DDBJ whole genome shotgun (WGS) entry which is preliminary data.</text>
</comment>
<keyword evidence="2" id="KW-0812">Transmembrane</keyword>
<feature type="transmembrane region" description="Helical" evidence="2">
    <location>
        <begin position="76"/>
        <end position="95"/>
    </location>
</feature>
<evidence type="ECO:0000313" key="4">
    <source>
        <dbReference type="Proteomes" id="UP000295703"/>
    </source>
</evidence>
<dbReference type="AlphaFoldDB" id="A0A4R8RIK9"/>
<protein>
    <submittedName>
        <fullName evidence="3">Uncharacterized protein</fullName>
    </submittedName>
</protein>
<reference evidence="3 4" key="1">
    <citation type="submission" date="2018-12" db="EMBL/GenBank/DDBJ databases">
        <title>Genome sequence and assembly of Colletotrichum trifolii.</title>
        <authorList>
            <person name="Gan P."/>
            <person name="Shirasu K."/>
        </authorList>
    </citation>
    <scope>NUCLEOTIDE SEQUENCE [LARGE SCALE GENOMIC DNA]</scope>
    <source>
        <strain evidence="3 4">543-2</strain>
    </source>
</reference>
<dbReference type="EMBL" id="RYZW01000025">
    <property type="protein sequence ID" value="TDZ62081.1"/>
    <property type="molecule type" value="Genomic_DNA"/>
</dbReference>
<name>A0A4R8RIK9_COLTR</name>
<accession>A0A4R8RIK9</accession>
<organism evidence="3 4">
    <name type="scientific">Colletotrichum trifolii</name>
    <dbReference type="NCBI Taxonomy" id="5466"/>
    <lineage>
        <taxon>Eukaryota</taxon>
        <taxon>Fungi</taxon>
        <taxon>Dikarya</taxon>
        <taxon>Ascomycota</taxon>
        <taxon>Pezizomycotina</taxon>
        <taxon>Sordariomycetes</taxon>
        <taxon>Hypocreomycetidae</taxon>
        <taxon>Glomerellales</taxon>
        <taxon>Glomerellaceae</taxon>
        <taxon>Colletotrichum</taxon>
        <taxon>Colletotrichum orbiculare species complex</taxon>
    </lineage>
</organism>
<keyword evidence="2" id="KW-1133">Transmembrane helix</keyword>